<accession>A0A4R3LJ10</accession>
<dbReference type="InterPro" id="IPR011970">
    <property type="entry name" value="MltB_2"/>
</dbReference>
<sequence length="417" mass="45532">MTAGGSPVLGRRQVLGGGLALAAIAACPGTAMAQKAQAPFPAWVAKFKARALARGISGQTYDTVMAGVVPDKSVYAADRAQPEFQEEVWQYLNRRVSEWRIETGRRKAAEYAALLGRIEAEFGVDRAVMLGYWGMESAFGQVVENPQHMKPVFNSLSALAWGEPRRRKYWETELLNALVIVQRGWSTPSEMVGSWAGAMGHTQWMPEVWLNMGVDFDGNGRISPFGRPDDALAGTANYLVKRGKYRRGEPWGLEARIPEGFDTKLADNRTWRTLGAWSGRGVTTVDGRSLAGYDAEARLWLPGGAGGPAFLLLPNFYAVRSYNPSSSYALAVCHLGDRVMGEGPFVTPWADGERTLTLAEIQEIQVRLTRNGFDTGGTDGRVGQGTMRAVRAFQQRAGIEPADGYPGLKVLTALRSR</sequence>
<dbReference type="InterPro" id="IPR043426">
    <property type="entry name" value="MltB-like"/>
</dbReference>
<dbReference type="Gene3D" id="1.10.530.10">
    <property type="match status" value="1"/>
</dbReference>
<keyword evidence="1" id="KW-0732">Signal</keyword>
<reference evidence="4 5" key="1">
    <citation type="submission" date="2019-03" db="EMBL/GenBank/DDBJ databases">
        <title>Genomic Encyclopedia of Type Strains, Phase IV (KMG-IV): sequencing the most valuable type-strain genomes for metagenomic binning, comparative biology and taxonomic classification.</title>
        <authorList>
            <person name="Goeker M."/>
        </authorList>
    </citation>
    <scope>NUCLEOTIDE SEQUENCE [LARGE SCALE GENOMIC DNA]</scope>
    <source>
        <strain evidence="4 5">DSM 9035</strain>
    </source>
</reference>
<dbReference type="PROSITE" id="PS51318">
    <property type="entry name" value="TAT"/>
    <property type="match status" value="1"/>
</dbReference>
<dbReference type="GO" id="GO:0008933">
    <property type="term" value="F:peptidoglycan lytic transglycosylase activity"/>
    <property type="evidence" value="ECO:0007669"/>
    <property type="project" value="TreeGrafter"/>
</dbReference>
<dbReference type="Proteomes" id="UP000294664">
    <property type="component" value="Unassembled WGS sequence"/>
</dbReference>
<dbReference type="SUPFAM" id="SSF47090">
    <property type="entry name" value="PGBD-like"/>
    <property type="match status" value="1"/>
</dbReference>
<dbReference type="InterPro" id="IPR002477">
    <property type="entry name" value="Peptidoglycan-bd-like"/>
</dbReference>
<protein>
    <submittedName>
        <fullName evidence="4">Lytic murein transglycosylase</fullName>
    </submittedName>
</protein>
<evidence type="ECO:0000313" key="5">
    <source>
        <dbReference type="Proteomes" id="UP000294664"/>
    </source>
</evidence>
<feature type="domain" description="Transglycosylase SLT" evidence="3">
    <location>
        <begin position="40"/>
        <end position="337"/>
    </location>
</feature>
<dbReference type="Pfam" id="PF13406">
    <property type="entry name" value="SLT_2"/>
    <property type="match status" value="1"/>
</dbReference>
<dbReference type="CDD" id="cd13399">
    <property type="entry name" value="Slt35-like"/>
    <property type="match status" value="1"/>
</dbReference>
<dbReference type="AlphaFoldDB" id="A0A4R3LJ10"/>
<dbReference type="InterPro" id="IPR023346">
    <property type="entry name" value="Lysozyme-like_dom_sf"/>
</dbReference>
<dbReference type="InterPro" id="IPR031304">
    <property type="entry name" value="SLT_2"/>
</dbReference>
<dbReference type="EMBL" id="SMAI01000028">
    <property type="protein sequence ID" value="TCT00230.1"/>
    <property type="molecule type" value="Genomic_DNA"/>
</dbReference>
<name>A0A4R3LJ10_9HYPH</name>
<dbReference type="NCBIfam" id="TIGR02283">
    <property type="entry name" value="MltB_2"/>
    <property type="match status" value="1"/>
</dbReference>
<evidence type="ECO:0000313" key="4">
    <source>
        <dbReference type="EMBL" id="TCT00230.1"/>
    </source>
</evidence>
<proteinExistence type="predicted"/>
<dbReference type="RefSeq" id="WP_420808976.1">
    <property type="nucleotide sequence ID" value="NZ_SMAI01000028.1"/>
</dbReference>
<dbReference type="InterPro" id="IPR006311">
    <property type="entry name" value="TAT_signal"/>
</dbReference>
<dbReference type="PANTHER" id="PTHR30163:SF8">
    <property type="entry name" value="LYTIC MUREIN TRANSGLYCOSYLASE"/>
    <property type="match status" value="1"/>
</dbReference>
<evidence type="ECO:0000259" key="2">
    <source>
        <dbReference type="Pfam" id="PF01471"/>
    </source>
</evidence>
<feature type="domain" description="Peptidoglycan binding-like" evidence="2">
    <location>
        <begin position="359"/>
        <end position="414"/>
    </location>
</feature>
<dbReference type="GO" id="GO:0009253">
    <property type="term" value="P:peptidoglycan catabolic process"/>
    <property type="evidence" value="ECO:0007669"/>
    <property type="project" value="TreeGrafter"/>
</dbReference>
<evidence type="ECO:0000259" key="3">
    <source>
        <dbReference type="Pfam" id="PF13406"/>
    </source>
</evidence>
<dbReference type="Gene3D" id="1.10.8.350">
    <property type="entry name" value="Bacterial muramidase"/>
    <property type="match status" value="1"/>
</dbReference>
<comment type="caution">
    <text evidence="4">The sequence shown here is derived from an EMBL/GenBank/DDBJ whole genome shotgun (WGS) entry which is preliminary data.</text>
</comment>
<evidence type="ECO:0000256" key="1">
    <source>
        <dbReference type="SAM" id="SignalP"/>
    </source>
</evidence>
<feature type="signal peptide" evidence="1">
    <location>
        <begin position="1"/>
        <end position="33"/>
    </location>
</feature>
<dbReference type="InterPro" id="IPR036366">
    <property type="entry name" value="PGBDSf"/>
</dbReference>
<dbReference type="PANTHER" id="PTHR30163">
    <property type="entry name" value="MEMBRANE-BOUND LYTIC MUREIN TRANSGLYCOSYLASE B"/>
    <property type="match status" value="1"/>
</dbReference>
<dbReference type="Pfam" id="PF01471">
    <property type="entry name" value="PG_binding_1"/>
    <property type="match status" value="1"/>
</dbReference>
<organism evidence="4 5">
    <name type="scientific">Aquabacter spiritensis</name>
    <dbReference type="NCBI Taxonomy" id="933073"/>
    <lineage>
        <taxon>Bacteria</taxon>
        <taxon>Pseudomonadati</taxon>
        <taxon>Pseudomonadota</taxon>
        <taxon>Alphaproteobacteria</taxon>
        <taxon>Hyphomicrobiales</taxon>
        <taxon>Xanthobacteraceae</taxon>
        <taxon>Aquabacter</taxon>
    </lineage>
</organism>
<dbReference type="Gene3D" id="1.10.101.10">
    <property type="entry name" value="PGBD-like superfamily/PGBD"/>
    <property type="match status" value="1"/>
</dbReference>
<gene>
    <name evidence="4" type="ORF">EDC64_1283</name>
</gene>
<dbReference type="InterPro" id="IPR036365">
    <property type="entry name" value="PGBD-like_sf"/>
</dbReference>
<dbReference type="SUPFAM" id="SSF53955">
    <property type="entry name" value="Lysozyme-like"/>
    <property type="match status" value="1"/>
</dbReference>
<feature type="chain" id="PRO_5020777280" evidence="1">
    <location>
        <begin position="34"/>
        <end position="417"/>
    </location>
</feature>
<keyword evidence="5" id="KW-1185">Reference proteome</keyword>